<organism evidence="2 3">
    <name type="scientific">Eschrichtius robustus</name>
    <name type="common">California gray whale</name>
    <name type="synonym">Eschrichtius gibbosus</name>
    <dbReference type="NCBI Taxonomy" id="9764"/>
    <lineage>
        <taxon>Eukaryota</taxon>
        <taxon>Metazoa</taxon>
        <taxon>Chordata</taxon>
        <taxon>Craniata</taxon>
        <taxon>Vertebrata</taxon>
        <taxon>Euteleostomi</taxon>
        <taxon>Mammalia</taxon>
        <taxon>Eutheria</taxon>
        <taxon>Laurasiatheria</taxon>
        <taxon>Artiodactyla</taxon>
        <taxon>Whippomorpha</taxon>
        <taxon>Cetacea</taxon>
        <taxon>Mysticeti</taxon>
        <taxon>Eschrichtiidae</taxon>
        <taxon>Eschrichtius</taxon>
    </lineage>
</organism>
<name>A0AB34H1P6_ESCRO</name>
<comment type="caution">
    <text evidence="2">The sequence shown here is derived from an EMBL/GenBank/DDBJ whole genome shotgun (WGS) entry which is preliminary data.</text>
</comment>
<gene>
    <name evidence="2" type="ORF">J1605_006181</name>
</gene>
<feature type="compositionally biased region" description="Basic and acidic residues" evidence="1">
    <location>
        <begin position="1"/>
        <end position="23"/>
    </location>
</feature>
<accession>A0AB34H1P6</accession>
<dbReference type="EMBL" id="JAIQCJ010001983">
    <property type="protein sequence ID" value="KAJ8786692.1"/>
    <property type="molecule type" value="Genomic_DNA"/>
</dbReference>
<evidence type="ECO:0000313" key="3">
    <source>
        <dbReference type="Proteomes" id="UP001159641"/>
    </source>
</evidence>
<evidence type="ECO:0000313" key="2">
    <source>
        <dbReference type="EMBL" id="KAJ8786692.1"/>
    </source>
</evidence>
<keyword evidence="3" id="KW-1185">Reference proteome</keyword>
<dbReference type="AlphaFoldDB" id="A0AB34H1P6"/>
<feature type="region of interest" description="Disordered" evidence="1">
    <location>
        <begin position="1"/>
        <end position="61"/>
    </location>
</feature>
<feature type="compositionally biased region" description="Polar residues" evidence="1">
    <location>
        <begin position="25"/>
        <end position="34"/>
    </location>
</feature>
<sequence length="208" mass="22928">MRQQEEPERREREAAHPSLDLRADVTSSEGTATGHSRAPTELRQEPPSTHVPARPSEETRAWPGWKEALTGRCTEHRTRKQTDCGSEGAASGEEGGLLITLLGKVSLILKAQHPSVITCRRNGHGQQRGQIYTVMSCVDHDLKSLMETMKQPFLGEVKTLMLPPAATLARRLQDKLDPAQKSKLLLSRAGVLRCESGHTLTEGHTWSA</sequence>
<reference evidence="2 3" key="1">
    <citation type="submission" date="2022-11" db="EMBL/GenBank/DDBJ databases">
        <title>Whole genome sequence of Eschrichtius robustus ER-17-0199.</title>
        <authorList>
            <person name="Bruniche-Olsen A."/>
            <person name="Black A.N."/>
            <person name="Fields C.J."/>
            <person name="Walden K."/>
            <person name="Dewoody J.A."/>
        </authorList>
    </citation>
    <scope>NUCLEOTIDE SEQUENCE [LARGE SCALE GENOMIC DNA]</scope>
    <source>
        <strain evidence="2">ER-17-0199</strain>
        <tissue evidence="2">Blubber</tissue>
    </source>
</reference>
<evidence type="ECO:0000256" key="1">
    <source>
        <dbReference type="SAM" id="MobiDB-lite"/>
    </source>
</evidence>
<dbReference type="Proteomes" id="UP001159641">
    <property type="component" value="Unassembled WGS sequence"/>
</dbReference>
<proteinExistence type="predicted"/>
<protein>
    <submittedName>
        <fullName evidence="2">Uncharacterized protein</fullName>
    </submittedName>
</protein>